<dbReference type="STRING" id="90262.A0A1X2IML3"/>
<evidence type="ECO:0000313" key="8">
    <source>
        <dbReference type="Proteomes" id="UP000193560"/>
    </source>
</evidence>
<evidence type="ECO:0000256" key="5">
    <source>
        <dbReference type="RuleBase" id="RU364019"/>
    </source>
</evidence>
<comment type="caution">
    <text evidence="7">The sequence shown here is derived from an EMBL/GenBank/DDBJ whole genome shotgun (WGS) entry which is preliminary data.</text>
</comment>
<comment type="similarity">
    <text evidence="1 5">Belongs to the V-ATPase G subunit family.</text>
</comment>
<dbReference type="Pfam" id="PF03179">
    <property type="entry name" value="V-ATPase_G"/>
    <property type="match status" value="1"/>
</dbReference>
<evidence type="ECO:0000256" key="6">
    <source>
        <dbReference type="SAM" id="Coils"/>
    </source>
</evidence>
<evidence type="ECO:0000256" key="1">
    <source>
        <dbReference type="ARBA" id="ARBA00010066"/>
    </source>
</evidence>
<name>A0A1X2IML3_9FUNG</name>
<evidence type="ECO:0000313" key="7">
    <source>
        <dbReference type="EMBL" id="ORZ19000.1"/>
    </source>
</evidence>
<evidence type="ECO:0000256" key="4">
    <source>
        <dbReference type="ARBA" id="ARBA00023065"/>
    </source>
</evidence>
<keyword evidence="2 5" id="KW-0813">Transport</keyword>
<dbReference type="Proteomes" id="UP000193560">
    <property type="component" value="Unassembled WGS sequence"/>
</dbReference>
<keyword evidence="4 5" id="KW-0406">Ion transport</keyword>
<protein>
    <recommendedName>
        <fullName evidence="5">V-type proton ATPase subunit G</fullName>
    </recommendedName>
</protein>
<dbReference type="EMBL" id="MCGE01000008">
    <property type="protein sequence ID" value="ORZ19000.1"/>
    <property type="molecule type" value="Genomic_DNA"/>
</dbReference>
<proteinExistence type="inferred from homology"/>
<dbReference type="AlphaFoldDB" id="A0A1X2IML3"/>
<evidence type="ECO:0000256" key="3">
    <source>
        <dbReference type="ARBA" id="ARBA00022781"/>
    </source>
</evidence>
<comment type="subunit">
    <text evidence="5">V-ATPase is a heteromultimeric enzyme made up of two complexes: the ATP-hydrolytic V1 complex and the proton translocation V0 complex.</text>
</comment>
<dbReference type="InterPro" id="IPR005124">
    <property type="entry name" value="V-ATPase_G"/>
</dbReference>
<dbReference type="GO" id="GO:0046961">
    <property type="term" value="F:proton-transporting ATPase activity, rotational mechanism"/>
    <property type="evidence" value="ECO:0007669"/>
    <property type="project" value="InterPro"/>
</dbReference>
<keyword evidence="3 5" id="KW-0375">Hydrogen ion transport</keyword>
<sequence>MATAQSQGINTLLEAEREASKIVQKAKQHRIQRLKDARTEAAKDIEQLKAEKNAEFQQFTAQHSGQSDQSLIQVDKDTDAKVAEIQAAASQNKEKAIELLLKAITNVQVAPHINARA</sequence>
<evidence type="ECO:0000256" key="2">
    <source>
        <dbReference type="ARBA" id="ARBA00022448"/>
    </source>
</evidence>
<keyword evidence="8" id="KW-1185">Reference proteome</keyword>
<dbReference type="PANTHER" id="PTHR12713">
    <property type="entry name" value="VACUOLAR ATP SYNTHASE SUBUNIT G"/>
    <property type="match status" value="1"/>
</dbReference>
<accession>A0A1X2IML3</accession>
<comment type="function">
    <text evidence="5">Subunit of the V1 complex of vacuolar(H+)-ATPase (V-ATPase), a multisubunit enzyme composed of a peripheral complex (V1) that hydrolyzes ATP and a membrane integral complex (V0) that translocates protons. V-ATPase is responsible for acidifying and maintaining the pH of intracellular compartments and in some cell types, is targeted to the plasma membrane, where it is responsible for acidifying the extracellular environment.</text>
</comment>
<feature type="coiled-coil region" evidence="6">
    <location>
        <begin position="12"/>
        <end position="62"/>
    </location>
</feature>
<dbReference type="NCBIfam" id="TIGR01147">
    <property type="entry name" value="V_ATP_synt_G"/>
    <property type="match status" value="1"/>
</dbReference>
<dbReference type="GO" id="GO:0000221">
    <property type="term" value="C:vacuolar proton-transporting V-type ATPase, V1 domain"/>
    <property type="evidence" value="ECO:0007669"/>
    <property type="project" value="TreeGrafter"/>
</dbReference>
<dbReference type="FunFam" id="1.20.5.2950:FF:000001">
    <property type="entry name" value="V-type proton ATPase subunit G"/>
    <property type="match status" value="1"/>
</dbReference>
<gene>
    <name evidence="7" type="ORF">BCR42DRAFT_412014</name>
</gene>
<keyword evidence="6" id="KW-0175">Coiled coil</keyword>
<dbReference type="Gene3D" id="1.20.5.2950">
    <property type="match status" value="1"/>
</dbReference>
<dbReference type="GO" id="GO:0016887">
    <property type="term" value="F:ATP hydrolysis activity"/>
    <property type="evidence" value="ECO:0007669"/>
    <property type="project" value="TreeGrafter"/>
</dbReference>
<reference evidence="7 8" key="1">
    <citation type="submission" date="2016-07" db="EMBL/GenBank/DDBJ databases">
        <title>Pervasive Adenine N6-methylation of Active Genes in Fungi.</title>
        <authorList>
            <consortium name="DOE Joint Genome Institute"/>
            <person name="Mondo S.J."/>
            <person name="Dannebaum R.O."/>
            <person name="Kuo R.C."/>
            <person name="Labutti K."/>
            <person name="Haridas S."/>
            <person name="Kuo A."/>
            <person name="Salamov A."/>
            <person name="Ahrendt S.R."/>
            <person name="Lipzen A."/>
            <person name="Sullivan W."/>
            <person name="Andreopoulos W.B."/>
            <person name="Clum A."/>
            <person name="Lindquist E."/>
            <person name="Daum C."/>
            <person name="Ramamoorthy G.K."/>
            <person name="Gryganskyi A."/>
            <person name="Culley D."/>
            <person name="Magnuson J.K."/>
            <person name="James T.Y."/>
            <person name="O'Malley M.A."/>
            <person name="Stajich J.E."/>
            <person name="Spatafora J.W."/>
            <person name="Visel A."/>
            <person name="Grigoriev I.V."/>
        </authorList>
    </citation>
    <scope>NUCLEOTIDE SEQUENCE [LARGE SCALE GENOMIC DNA]</scope>
    <source>
        <strain evidence="7 8">NRRL 1336</strain>
    </source>
</reference>
<dbReference type="PANTHER" id="PTHR12713:SF11">
    <property type="entry name" value="V-TYPE PROTON ATPASE SUBUNIT G"/>
    <property type="match status" value="1"/>
</dbReference>
<dbReference type="OrthoDB" id="250802at2759"/>
<organism evidence="7 8">
    <name type="scientific">Absidia repens</name>
    <dbReference type="NCBI Taxonomy" id="90262"/>
    <lineage>
        <taxon>Eukaryota</taxon>
        <taxon>Fungi</taxon>
        <taxon>Fungi incertae sedis</taxon>
        <taxon>Mucoromycota</taxon>
        <taxon>Mucoromycotina</taxon>
        <taxon>Mucoromycetes</taxon>
        <taxon>Mucorales</taxon>
        <taxon>Cunninghamellaceae</taxon>
        <taxon>Absidia</taxon>
    </lineage>
</organism>